<dbReference type="OrthoDB" id="495620at2"/>
<keyword evidence="3" id="KW-1185">Reference proteome</keyword>
<evidence type="ECO:0000259" key="1">
    <source>
        <dbReference type="Pfam" id="PF12697"/>
    </source>
</evidence>
<dbReference type="KEGG" id="gvi:gll4254"/>
<dbReference type="SUPFAM" id="SSF53474">
    <property type="entry name" value="alpha/beta-Hydrolases"/>
    <property type="match status" value="1"/>
</dbReference>
<accession>Q7NDI1</accession>
<evidence type="ECO:0000313" key="2">
    <source>
        <dbReference type="EMBL" id="BAC92195.1"/>
    </source>
</evidence>
<dbReference type="Gene3D" id="3.40.50.1820">
    <property type="entry name" value="alpha/beta hydrolase"/>
    <property type="match status" value="1"/>
</dbReference>
<dbReference type="EnsemblBacteria" id="BAC92195">
    <property type="protein sequence ID" value="BAC92195"/>
    <property type="gene ID" value="BAC92195"/>
</dbReference>
<dbReference type="InParanoid" id="Q7NDI1"/>
<gene>
    <name evidence="2" type="ordered locus">gll4254</name>
</gene>
<dbReference type="InterPro" id="IPR029058">
    <property type="entry name" value="AB_hydrolase_fold"/>
</dbReference>
<reference evidence="2 3" key="1">
    <citation type="journal article" date="2003" name="DNA Res.">
        <title>Complete genome structure of Gloeobacter violaceus PCC 7421, a cyanobacterium that lacks thylakoids.</title>
        <authorList>
            <person name="Nakamura Y."/>
            <person name="Kaneko T."/>
            <person name="Sato S."/>
            <person name="Mimuro M."/>
            <person name="Miyashita H."/>
            <person name="Tsuchiya T."/>
            <person name="Sasamoto S."/>
            <person name="Watanabe A."/>
            <person name="Kawashima K."/>
            <person name="Kishida Y."/>
            <person name="Kiyokawa C."/>
            <person name="Kohara M."/>
            <person name="Matsumoto M."/>
            <person name="Matsuno A."/>
            <person name="Nakazaki N."/>
            <person name="Shimpo S."/>
            <person name="Takeuchi C."/>
            <person name="Yamada M."/>
            <person name="Tabata S."/>
        </authorList>
    </citation>
    <scope>NUCLEOTIDE SEQUENCE [LARGE SCALE GENOMIC DNA]</scope>
    <source>
        <strain evidence="3">ATCC 29082 / PCC 7421</strain>
    </source>
</reference>
<dbReference type="AlphaFoldDB" id="Q7NDI1"/>
<name>Q7NDI1_GLOVI</name>
<dbReference type="HOGENOM" id="CLU_1935054_0_0_3"/>
<dbReference type="InterPro" id="IPR000073">
    <property type="entry name" value="AB_hydrolase_1"/>
</dbReference>
<reference evidence="2 3" key="2">
    <citation type="journal article" date="2003" name="DNA Res.">
        <title>Complete genome structure of Gloeobacter violaceus PCC 7421, a cyanobacterium that lacks thylakoids (supplement).</title>
        <authorList>
            <person name="Nakamura Y."/>
            <person name="Kaneko T."/>
            <person name="Sato S."/>
            <person name="Mimuro M."/>
            <person name="Miyashita H."/>
            <person name="Tsuchiya T."/>
            <person name="Sasamoto S."/>
            <person name="Watanabe A."/>
            <person name="Kawashima K."/>
            <person name="Kishida Y."/>
            <person name="Kiyokawa C."/>
            <person name="Kohara M."/>
            <person name="Matsumoto M."/>
            <person name="Matsuno A."/>
            <person name="Nakazaki N."/>
            <person name="Shimpo S."/>
            <person name="Takeuchi C."/>
            <person name="Yamada M."/>
            <person name="Tabata S."/>
        </authorList>
    </citation>
    <scope>NUCLEOTIDE SEQUENCE [LARGE SCALE GENOMIC DNA]</scope>
    <source>
        <strain evidence="3">ATCC 29082 / PCC 7421</strain>
    </source>
</reference>
<dbReference type="Proteomes" id="UP000000557">
    <property type="component" value="Chromosome"/>
</dbReference>
<dbReference type="Pfam" id="PF12697">
    <property type="entry name" value="Abhydrolase_6"/>
    <property type="match status" value="1"/>
</dbReference>
<feature type="domain" description="AB hydrolase-1" evidence="1">
    <location>
        <begin position="27"/>
        <end position="108"/>
    </location>
</feature>
<sequence>MEATLSRIDKYTTSISFDDWGQGEPAVLLLPGWCVSRSAFDALGQEISQHRRVLNLELRSHGESESLNSDFSTADLVADALALVEAGGARQVIPLSLSHAGWVAIEQCRQQNQDRQAVRSCLQQKMGDNF</sequence>
<proteinExistence type="predicted"/>
<dbReference type="EMBL" id="BA000045">
    <property type="protein sequence ID" value="BAC92195.1"/>
    <property type="molecule type" value="Genomic_DNA"/>
</dbReference>
<dbReference type="STRING" id="251221.gene:10761773"/>
<organism evidence="2 3">
    <name type="scientific">Gloeobacter violaceus (strain ATCC 29082 / PCC 7421)</name>
    <dbReference type="NCBI Taxonomy" id="251221"/>
    <lineage>
        <taxon>Bacteria</taxon>
        <taxon>Bacillati</taxon>
        <taxon>Cyanobacteriota</taxon>
        <taxon>Cyanophyceae</taxon>
        <taxon>Gloeobacterales</taxon>
        <taxon>Gloeobacteraceae</taxon>
        <taxon>Gloeobacter</taxon>
    </lineage>
</organism>
<evidence type="ECO:0000313" key="3">
    <source>
        <dbReference type="Proteomes" id="UP000000557"/>
    </source>
</evidence>
<protein>
    <submittedName>
        <fullName evidence="2">Gll4254 protein</fullName>
    </submittedName>
</protein>
<dbReference type="eggNOG" id="COG0596">
    <property type="taxonomic scope" value="Bacteria"/>
</dbReference>